<name>A0ABT1Y9I4_9BACL</name>
<comment type="caution">
    <text evidence="1">The sequence shown here is derived from an EMBL/GenBank/DDBJ whole genome shotgun (WGS) entry which is preliminary data.</text>
</comment>
<dbReference type="EMBL" id="JANQBD010000001">
    <property type="protein sequence ID" value="MCR8629846.1"/>
    <property type="molecule type" value="Genomic_DNA"/>
</dbReference>
<evidence type="ECO:0000313" key="1">
    <source>
        <dbReference type="EMBL" id="MCR8629846.1"/>
    </source>
</evidence>
<accession>A0ABT1Y9I4</accession>
<proteinExistence type="predicted"/>
<organism evidence="1 2">
    <name type="scientific">Paenibacillus radicis</name>
    <name type="common">ex Xue et al. 2023</name>
    <dbReference type="NCBI Taxonomy" id="2972489"/>
    <lineage>
        <taxon>Bacteria</taxon>
        <taxon>Bacillati</taxon>
        <taxon>Bacillota</taxon>
        <taxon>Bacilli</taxon>
        <taxon>Bacillales</taxon>
        <taxon>Paenibacillaceae</taxon>
        <taxon>Paenibacillus</taxon>
    </lineage>
</organism>
<keyword evidence="2" id="KW-1185">Reference proteome</keyword>
<dbReference type="SUPFAM" id="SSF48208">
    <property type="entry name" value="Six-hairpin glycosidases"/>
    <property type="match status" value="1"/>
</dbReference>
<dbReference type="RefSeq" id="WP_258211460.1">
    <property type="nucleotide sequence ID" value="NZ_JANQBD010000001.1"/>
</dbReference>
<protein>
    <submittedName>
        <fullName evidence="1">Uncharacterized protein</fullName>
    </submittedName>
</protein>
<sequence>MREAGIGQDSLYRWKDGQLYRGTDRIGCMVSEASSGIKYHDEITETEAGVFHWTRSFTVEKSQRVAIMLGFQTFYPTTYGMIPAVTYNGNTWGSGLEPKGFEKDGQPWTFAYHRAAVAGATYSEGSGWSVGLFGQYEDCGFSCSLTPKDEYTVHRLIWPLAETPVTYVGRDRDGDAYQEEWLCEPDREYRVTAYLVIRPLAEAGASWSKMLEAAWGLNYHAAKPSYQAQQLWQLGITYAKESLWAEEGIFKGFSIGLKWNGEAWEQRKTWRYKIGWTGQNISLANSLLVDYLKTGDQSSLDKGIAALDTWANYARLDNGLIRCHFDHLLENKPNAPEIQDAVHMGAAALNYFEAYELAAKCGVARPSYKETALGICGFAVEHQNEEGKIGKAWNNDGTPVDPEGTIGSSLVPPLIKAYNMTNETKYLDAAERGYRYYIRELLDNGFTTAGALDTYCIDKESAIPLLKAGLGLYEATANVQYLQWAEAASWYLATWQWHQSVAYPLGSALHALNYDTLGGTSVSTQHHHIDPYALDFVTEWLKLGELTGNDAWIQRARAAWVNGSIGISDGTLKVMNKLRPVGSQDEGYYHTRWGFLTERHEQPFDVTEWLVAWPTAFRLEVLRHLENWSVIE</sequence>
<dbReference type="Proteomes" id="UP001300012">
    <property type="component" value="Unassembled WGS sequence"/>
</dbReference>
<dbReference type="Gene3D" id="1.50.10.20">
    <property type="match status" value="1"/>
</dbReference>
<evidence type="ECO:0000313" key="2">
    <source>
        <dbReference type="Proteomes" id="UP001300012"/>
    </source>
</evidence>
<dbReference type="InterPro" id="IPR008928">
    <property type="entry name" value="6-hairpin_glycosidase_sf"/>
</dbReference>
<reference evidence="1 2" key="1">
    <citation type="submission" date="2022-08" db="EMBL/GenBank/DDBJ databases">
        <title>Paenibacillus endoradicis sp. nov., Paenibacillus radicibacter sp. nov and Paenibacillus pararadicis sp. nov., three cold-adapted plant growth-promoting bacteria isolated from root of Larix gmelinii in Great Khingan.</title>
        <authorList>
            <person name="Xue H."/>
        </authorList>
    </citation>
    <scope>NUCLEOTIDE SEQUENCE [LARGE SCALE GENOMIC DNA]</scope>
    <source>
        <strain evidence="1 2">N5-1-1-5</strain>
    </source>
</reference>
<gene>
    <name evidence="1" type="ORF">NV381_01395</name>
</gene>